<organism evidence="1 2">
    <name type="scientific">Maricaulis maris</name>
    <dbReference type="NCBI Taxonomy" id="74318"/>
    <lineage>
        <taxon>Bacteria</taxon>
        <taxon>Pseudomonadati</taxon>
        <taxon>Pseudomonadota</taxon>
        <taxon>Alphaproteobacteria</taxon>
        <taxon>Maricaulales</taxon>
        <taxon>Maricaulaceae</taxon>
        <taxon>Maricaulis</taxon>
    </lineage>
</organism>
<comment type="caution">
    <text evidence="1">The sequence shown here is derived from an EMBL/GenBank/DDBJ whole genome shotgun (WGS) entry which is preliminary data.</text>
</comment>
<reference evidence="1 2" key="1">
    <citation type="submission" date="2018-10" db="EMBL/GenBank/DDBJ databases">
        <title>Genomic Encyclopedia of Type Strains, Phase IV (KMG-IV): sequencing the most valuable type-strain genomes for metagenomic binning, comparative biology and taxonomic classification.</title>
        <authorList>
            <person name="Goeker M."/>
        </authorList>
    </citation>
    <scope>NUCLEOTIDE SEQUENCE [LARGE SCALE GENOMIC DNA]</scope>
    <source>
        <strain evidence="1 2">DSM 4734</strain>
    </source>
</reference>
<dbReference type="RefSeq" id="WP_233350639.1">
    <property type="nucleotide sequence ID" value="NZ_RBIM01000001.1"/>
</dbReference>
<dbReference type="Gene3D" id="3.40.50.410">
    <property type="entry name" value="von Willebrand factor, type A domain"/>
    <property type="match status" value="1"/>
</dbReference>
<dbReference type="Proteomes" id="UP000273675">
    <property type="component" value="Unassembled WGS sequence"/>
</dbReference>
<accession>A0A495DL98</accession>
<dbReference type="AlphaFoldDB" id="A0A495DL98"/>
<proteinExistence type="predicted"/>
<evidence type="ECO:0000313" key="2">
    <source>
        <dbReference type="Proteomes" id="UP000273675"/>
    </source>
</evidence>
<dbReference type="InterPro" id="IPR010607">
    <property type="entry name" value="DUF1194"/>
</dbReference>
<evidence type="ECO:0000313" key="1">
    <source>
        <dbReference type="EMBL" id="RKR03698.1"/>
    </source>
</evidence>
<gene>
    <name evidence="1" type="ORF">C7435_0135</name>
</gene>
<dbReference type="InterPro" id="IPR036465">
    <property type="entry name" value="vWFA_dom_sf"/>
</dbReference>
<dbReference type="EMBL" id="RBIM01000001">
    <property type="protein sequence ID" value="RKR03698.1"/>
    <property type="molecule type" value="Genomic_DNA"/>
</dbReference>
<dbReference type="SUPFAM" id="SSF53300">
    <property type="entry name" value="vWA-like"/>
    <property type="match status" value="1"/>
</dbReference>
<sequence>MTDGRPILRTLVLAASAWLMLGAGGRATAPWVGEARPHEYTDDGRELVDLELVLAVDVSSSIDETEARRQREGHVAALADPDIISAIQSGGYGRIAVVYLEWADADFQRVVAPWTVIETEEDAQIFAATLATAPFISGRRTAIGAAIDSSVGLMQDNAFEGVRQVIDISGDGPQNSGPSLSLARERADTANITVNGLPITNNRQHPFRPSVSIDVSAYFENQVITGPGAFISPSNEHDDFVDALRRKLIIEIAGLDPTRFLEPAVRVRNG</sequence>
<protein>
    <submittedName>
        <fullName evidence="1">Uncharacterized protein DUF1194</fullName>
    </submittedName>
</protein>
<dbReference type="Pfam" id="PF06707">
    <property type="entry name" value="DUF1194"/>
    <property type="match status" value="1"/>
</dbReference>
<name>A0A495DL98_9PROT</name>